<dbReference type="EC" id="3.2.1.28" evidence="4"/>
<sequence length="686" mass="75916">MARLLFSAAATAVLLVSLGPFEQAAALYVNGNVTAPCDSPLYCQGEILQAIELAQPFSDSKTFVDLPTIRPLPSVLAAYAALPKPLTNNTALQTFLAQNFGLAGSELTPVPSSSLTTNATALLSRIAAPPIRQFVQKVIAIWPDLTRRYTGSGSGNCSACVDSFIPLNRTFVVAGGRFREPYYWDSFWIVEGLLRTRGSFTHIAENIVDNFLDLVRLFDFVPNGARLYYLNRSQPPLLAQMVRTYVEYTGNATVLERALPLLEREYEFWTRNRSVEVVGRDGRTYTLNRYDVRNTQPRPESYLEDYQTVNNASYYSADGTIYPGTDLTPQEKATLYSNLAAGAETGWDYSSRWIANPADAAADVYFPLRSLNTRNIVPVDLNSILYGNEVAMADFYNRTGDDVASGKWAERAARRSEAMYALMWNESFYGYFDYNISSAAQNVFVVADADASAMETTGSDAPEGYMLSFTPAQYYPFWTGAAHESLKCNPLAVRKAYAHVEALLDRFPGGLGATDLATGEQWDQPNAWPPLQYILIKGLLNTPATFGTEDPEYKWTQDMALKIAQRYLDSAFCTWRSTGGSTDEFPKLQGTNTDGIMFEKYSDANINVAGGGGEYSVVEGFGWSNGVLIWAADVFGDRLEVPNCGNITGATVNPDKKKRQSKKAKRGAMEVSEVDRAWVKDHRRGR</sequence>
<dbReference type="AlphaFoldDB" id="A0A9P4HV88"/>
<feature type="compositionally biased region" description="Basic residues" evidence="5">
    <location>
        <begin position="656"/>
        <end position="666"/>
    </location>
</feature>
<keyword evidence="2 4" id="KW-0378">Hydrolase</keyword>
<dbReference type="PANTHER" id="PTHR23403:SF1">
    <property type="entry name" value="TREHALASE"/>
    <property type="match status" value="1"/>
</dbReference>
<organism evidence="7 8">
    <name type="scientific">Saccharata proteae CBS 121410</name>
    <dbReference type="NCBI Taxonomy" id="1314787"/>
    <lineage>
        <taxon>Eukaryota</taxon>
        <taxon>Fungi</taxon>
        <taxon>Dikarya</taxon>
        <taxon>Ascomycota</taxon>
        <taxon>Pezizomycotina</taxon>
        <taxon>Dothideomycetes</taxon>
        <taxon>Dothideomycetes incertae sedis</taxon>
        <taxon>Botryosphaeriales</taxon>
        <taxon>Saccharataceae</taxon>
        <taxon>Saccharata</taxon>
    </lineage>
</organism>
<dbReference type="InterPro" id="IPR001661">
    <property type="entry name" value="Glyco_hydro_37"/>
</dbReference>
<dbReference type="InterPro" id="IPR008928">
    <property type="entry name" value="6-hairpin_glycosidase_sf"/>
</dbReference>
<comment type="similarity">
    <text evidence="1 4">Belongs to the glycosyl hydrolase 37 family.</text>
</comment>
<name>A0A9P4HV88_9PEZI</name>
<evidence type="ECO:0000256" key="6">
    <source>
        <dbReference type="SAM" id="SignalP"/>
    </source>
</evidence>
<protein>
    <recommendedName>
        <fullName evidence="4">Trehalase</fullName>
        <ecNumber evidence="4">3.2.1.28</ecNumber>
    </recommendedName>
    <alternativeName>
        <fullName evidence="4">Alpha-trehalose glucohydrolase</fullName>
    </alternativeName>
</protein>
<proteinExistence type="inferred from homology"/>
<dbReference type="GO" id="GO:0005993">
    <property type="term" value="P:trehalose catabolic process"/>
    <property type="evidence" value="ECO:0007669"/>
    <property type="project" value="TreeGrafter"/>
</dbReference>
<comment type="caution">
    <text evidence="7">The sequence shown here is derived from an EMBL/GenBank/DDBJ whole genome shotgun (WGS) entry which is preliminary data.</text>
</comment>
<evidence type="ECO:0000313" key="8">
    <source>
        <dbReference type="Proteomes" id="UP000799776"/>
    </source>
</evidence>
<dbReference type="SUPFAM" id="SSF48208">
    <property type="entry name" value="Six-hairpin glycosidases"/>
    <property type="match status" value="1"/>
</dbReference>
<evidence type="ECO:0000313" key="7">
    <source>
        <dbReference type="EMBL" id="KAF2087427.1"/>
    </source>
</evidence>
<evidence type="ECO:0000256" key="3">
    <source>
        <dbReference type="ARBA" id="ARBA00023295"/>
    </source>
</evidence>
<feature type="signal peptide" evidence="6">
    <location>
        <begin position="1"/>
        <end position="26"/>
    </location>
</feature>
<accession>A0A9P4HV88</accession>
<evidence type="ECO:0000256" key="5">
    <source>
        <dbReference type="SAM" id="MobiDB-lite"/>
    </source>
</evidence>
<feature type="chain" id="PRO_5040378611" description="Trehalase" evidence="6">
    <location>
        <begin position="27"/>
        <end position="686"/>
    </location>
</feature>
<dbReference type="Gene3D" id="1.50.10.10">
    <property type="match status" value="1"/>
</dbReference>
<evidence type="ECO:0000256" key="1">
    <source>
        <dbReference type="ARBA" id="ARBA00005615"/>
    </source>
</evidence>
<keyword evidence="8" id="KW-1185">Reference proteome</keyword>
<evidence type="ECO:0000256" key="4">
    <source>
        <dbReference type="RuleBase" id="RU361180"/>
    </source>
</evidence>
<dbReference type="OrthoDB" id="3542292at2759"/>
<gene>
    <name evidence="7" type="ORF">K490DRAFT_42323</name>
</gene>
<dbReference type="EMBL" id="ML978720">
    <property type="protein sequence ID" value="KAF2087427.1"/>
    <property type="molecule type" value="Genomic_DNA"/>
</dbReference>
<dbReference type="GO" id="GO:0004555">
    <property type="term" value="F:alpha,alpha-trehalase activity"/>
    <property type="evidence" value="ECO:0007669"/>
    <property type="project" value="UniProtKB-EC"/>
</dbReference>
<evidence type="ECO:0000256" key="2">
    <source>
        <dbReference type="ARBA" id="ARBA00022801"/>
    </source>
</evidence>
<dbReference type="PRINTS" id="PR00744">
    <property type="entry name" value="GLHYDRLASE37"/>
</dbReference>
<dbReference type="PROSITE" id="PS00928">
    <property type="entry name" value="TREHALASE_2"/>
    <property type="match status" value="1"/>
</dbReference>
<reference evidence="7" key="1">
    <citation type="journal article" date="2020" name="Stud. Mycol.">
        <title>101 Dothideomycetes genomes: a test case for predicting lifestyles and emergence of pathogens.</title>
        <authorList>
            <person name="Haridas S."/>
            <person name="Albert R."/>
            <person name="Binder M."/>
            <person name="Bloem J."/>
            <person name="Labutti K."/>
            <person name="Salamov A."/>
            <person name="Andreopoulos B."/>
            <person name="Baker S."/>
            <person name="Barry K."/>
            <person name="Bills G."/>
            <person name="Bluhm B."/>
            <person name="Cannon C."/>
            <person name="Castanera R."/>
            <person name="Culley D."/>
            <person name="Daum C."/>
            <person name="Ezra D."/>
            <person name="Gonzalez J."/>
            <person name="Henrissat B."/>
            <person name="Kuo A."/>
            <person name="Liang C."/>
            <person name="Lipzen A."/>
            <person name="Lutzoni F."/>
            <person name="Magnuson J."/>
            <person name="Mondo S."/>
            <person name="Nolan M."/>
            <person name="Ohm R."/>
            <person name="Pangilinan J."/>
            <person name="Park H.-J."/>
            <person name="Ramirez L."/>
            <person name="Alfaro M."/>
            <person name="Sun H."/>
            <person name="Tritt A."/>
            <person name="Yoshinaga Y."/>
            <person name="Zwiers L.-H."/>
            <person name="Turgeon B."/>
            <person name="Goodwin S."/>
            <person name="Spatafora J."/>
            <person name="Crous P."/>
            <person name="Grigoriev I."/>
        </authorList>
    </citation>
    <scope>NUCLEOTIDE SEQUENCE</scope>
    <source>
        <strain evidence="7">CBS 121410</strain>
    </source>
</reference>
<dbReference type="PANTHER" id="PTHR23403">
    <property type="entry name" value="TREHALASE"/>
    <property type="match status" value="1"/>
</dbReference>
<feature type="region of interest" description="Disordered" evidence="5">
    <location>
        <begin position="652"/>
        <end position="686"/>
    </location>
</feature>
<keyword evidence="6" id="KW-0732">Signal</keyword>
<keyword evidence="3 4" id="KW-0326">Glycosidase</keyword>
<dbReference type="Pfam" id="PF01204">
    <property type="entry name" value="Trehalase"/>
    <property type="match status" value="1"/>
</dbReference>
<comment type="catalytic activity">
    <reaction evidence="4">
        <text>alpha,alpha-trehalose + H2O = alpha-D-glucose + beta-D-glucose</text>
        <dbReference type="Rhea" id="RHEA:32675"/>
        <dbReference type="ChEBI" id="CHEBI:15377"/>
        <dbReference type="ChEBI" id="CHEBI:15903"/>
        <dbReference type="ChEBI" id="CHEBI:16551"/>
        <dbReference type="ChEBI" id="CHEBI:17925"/>
        <dbReference type="EC" id="3.2.1.28"/>
    </reaction>
</comment>
<dbReference type="InterPro" id="IPR018232">
    <property type="entry name" value="Glyco_hydro_37_CS"/>
</dbReference>
<dbReference type="InterPro" id="IPR012341">
    <property type="entry name" value="6hp_glycosidase-like_sf"/>
</dbReference>
<dbReference type="Proteomes" id="UP000799776">
    <property type="component" value="Unassembled WGS sequence"/>
</dbReference>